<dbReference type="PANTHER" id="PTHR44068:SF1">
    <property type="entry name" value="HYPOTHETICAL LOC100005854"/>
    <property type="match status" value="1"/>
</dbReference>
<dbReference type="InterPro" id="IPR050447">
    <property type="entry name" value="Erg6_SMT_methyltransf"/>
</dbReference>
<dbReference type="AlphaFoldDB" id="A0A938WNB5"/>
<dbReference type="Proteomes" id="UP000764045">
    <property type="component" value="Unassembled WGS sequence"/>
</dbReference>
<feature type="domain" description="Methyltransferase type 11" evidence="2">
    <location>
        <begin position="83"/>
        <end position="180"/>
    </location>
</feature>
<evidence type="ECO:0000313" key="3">
    <source>
        <dbReference type="EMBL" id="MBM6662152.1"/>
    </source>
</evidence>
<proteinExistence type="predicted"/>
<protein>
    <submittedName>
        <fullName evidence="3">Class I SAM-dependent methyltransferase</fullName>
    </submittedName>
</protein>
<dbReference type="GO" id="GO:0016126">
    <property type="term" value="P:sterol biosynthetic process"/>
    <property type="evidence" value="ECO:0007669"/>
    <property type="project" value="TreeGrafter"/>
</dbReference>
<sequence>MSSLLFCEQNRRTFIIQPDRPTVYKHKQQTKMRMKLISRILQNTRKPHGFWGRMMLRGMNCGHARVAEWGMSMLEWMPQWDALDIGCGGGANISRMLKLCSRGRVCGVDLSPESVAFARKKNRHALGRRCAIEQGSADLLPYADASFDIVTAFETIYFWPDLNVAFRQIDRVLKGGGLFMVCNEASNPNNTFWTNRIEGMTVHSAEEIGHVLTNTGFDDISINYGRGEEICIIARKPHARTQAEKSRRQGATAG</sequence>
<dbReference type="EMBL" id="JACJJL010000016">
    <property type="protein sequence ID" value="MBM6662152.1"/>
    <property type="molecule type" value="Genomic_DNA"/>
</dbReference>
<evidence type="ECO:0000259" key="2">
    <source>
        <dbReference type="Pfam" id="PF08241"/>
    </source>
</evidence>
<dbReference type="PANTHER" id="PTHR44068">
    <property type="entry name" value="ZGC:194242"/>
    <property type="match status" value="1"/>
</dbReference>
<dbReference type="Gene3D" id="3.40.50.150">
    <property type="entry name" value="Vaccinia Virus protein VP39"/>
    <property type="match status" value="1"/>
</dbReference>
<dbReference type="InterPro" id="IPR029063">
    <property type="entry name" value="SAM-dependent_MTases_sf"/>
</dbReference>
<dbReference type="InterPro" id="IPR013216">
    <property type="entry name" value="Methyltransf_11"/>
</dbReference>
<dbReference type="CDD" id="cd02440">
    <property type="entry name" value="AdoMet_MTases"/>
    <property type="match status" value="1"/>
</dbReference>
<keyword evidence="4" id="KW-1185">Reference proteome</keyword>
<accession>A0A938WNB5</accession>
<keyword evidence="3" id="KW-0489">Methyltransferase</keyword>
<dbReference type="RefSeq" id="WP_205110339.1">
    <property type="nucleotide sequence ID" value="NZ_JACJJL010000016.1"/>
</dbReference>
<comment type="caution">
    <text evidence="3">The sequence shown here is derived from an EMBL/GenBank/DDBJ whole genome shotgun (WGS) entry which is preliminary data.</text>
</comment>
<dbReference type="GO" id="GO:0032259">
    <property type="term" value="P:methylation"/>
    <property type="evidence" value="ECO:0007669"/>
    <property type="project" value="UniProtKB-KW"/>
</dbReference>
<dbReference type="GO" id="GO:0003838">
    <property type="term" value="F:sterol 24-C-methyltransferase activity"/>
    <property type="evidence" value="ECO:0007669"/>
    <property type="project" value="TreeGrafter"/>
</dbReference>
<keyword evidence="1" id="KW-0808">Transferase</keyword>
<reference evidence="3 4" key="1">
    <citation type="journal article" date="2021" name="Sci. Rep.">
        <title>The distribution of antibiotic resistance genes in chicken gut microbiota commensals.</title>
        <authorList>
            <person name="Juricova H."/>
            <person name="Matiasovicova J."/>
            <person name="Kubasova T."/>
            <person name="Cejkova D."/>
            <person name="Rychlik I."/>
        </authorList>
    </citation>
    <scope>NUCLEOTIDE SEQUENCE [LARGE SCALE GENOMIC DNA]</scope>
    <source>
        <strain evidence="3 4">An819</strain>
    </source>
</reference>
<evidence type="ECO:0000313" key="4">
    <source>
        <dbReference type="Proteomes" id="UP000764045"/>
    </source>
</evidence>
<name>A0A938WNB5_9BACT</name>
<organism evidence="3 4">
    <name type="scientific">Marseilla massiliensis</name>
    <dbReference type="NCBI Taxonomy" id="1841864"/>
    <lineage>
        <taxon>Bacteria</taxon>
        <taxon>Pseudomonadati</taxon>
        <taxon>Bacteroidota</taxon>
        <taxon>Bacteroidia</taxon>
        <taxon>Bacteroidales</taxon>
        <taxon>Prevotellaceae</taxon>
        <taxon>Marseilla</taxon>
    </lineage>
</organism>
<gene>
    <name evidence="3" type="ORF">H6B30_10390</name>
</gene>
<evidence type="ECO:0000256" key="1">
    <source>
        <dbReference type="ARBA" id="ARBA00022679"/>
    </source>
</evidence>
<dbReference type="Pfam" id="PF08241">
    <property type="entry name" value="Methyltransf_11"/>
    <property type="match status" value="1"/>
</dbReference>
<dbReference type="SUPFAM" id="SSF53335">
    <property type="entry name" value="S-adenosyl-L-methionine-dependent methyltransferases"/>
    <property type="match status" value="1"/>
</dbReference>